<name>A0ABY9Z4B7_9GAMM</name>
<gene>
    <name evidence="2" type="ORF">P1P91_05675</name>
</gene>
<dbReference type="RefSeq" id="WP_311885130.1">
    <property type="nucleotide sequence ID" value="NZ_CP119391.1"/>
</dbReference>
<protein>
    <recommendedName>
        <fullName evidence="4">EamA domain-containing protein</fullName>
    </recommendedName>
</protein>
<organism evidence="2 3">
    <name type="scientific">Halomonas piscis</name>
    <dbReference type="NCBI Taxonomy" id="3031727"/>
    <lineage>
        <taxon>Bacteria</taxon>
        <taxon>Pseudomonadati</taxon>
        <taxon>Pseudomonadota</taxon>
        <taxon>Gammaproteobacteria</taxon>
        <taxon>Oceanospirillales</taxon>
        <taxon>Halomonadaceae</taxon>
        <taxon>Halomonas</taxon>
    </lineage>
</organism>
<keyword evidence="1" id="KW-1133">Transmembrane helix</keyword>
<evidence type="ECO:0000313" key="3">
    <source>
        <dbReference type="Proteomes" id="UP001301869"/>
    </source>
</evidence>
<dbReference type="EMBL" id="CP119391">
    <property type="protein sequence ID" value="WNK21163.1"/>
    <property type="molecule type" value="Genomic_DNA"/>
</dbReference>
<keyword evidence="1" id="KW-0812">Transmembrane</keyword>
<sequence length="64" mass="6931">MGSGKFWLMGVGGITGALYFYFLALSEGDPAKVTLVTYTWPVGFMLVADWLAGRGLRSCRQPGI</sequence>
<evidence type="ECO:0008006" key="4">
    <source>
        <dbReference type="Google" id="ProtNLM"/>
    </source>
</evidence>
<dbReference type="Proteomes" id="UP001301869">
    <property type="component" value="Chromosome"/>
</dbReference>
<reference evidence="2 3" key="1">
    <citation type="submission" date="2023-03" db="EMBL/GenBank/DDBJ databases">
        <title>Halomonas sp. nov., isolated from Korean tranditional fermented seafood 'Jeotgal'.</title>
        <authorList>
            <person name="Kim B."/>
            <person name="Shin N.-R."/>
        </authorList>
    </citation>
    <scope>NUCLEOTIDE SEQUENCE [LARGE SCALE GENOMIC DNA]</scope>
    <source>
        <strain evidence="2 3">SG2L-4</strain>
    </source>
</reference>
<accession>A0ABY9Z4B7</accession>
<keyword evidence="3" id="KW-1185">Reference proteome</keyword>
<dbReference type="InterPro" id="IPR037185">
    <property type="entry name" value="EmrE-like"/>
</dbReference>
<evidence type="ECO:0000313" key="2">
    <source>
        <dbReference type="EMBL" id="WNK21163.1"/>
    </source>
</evidence>
<proteinExistence type="predicted"/>
<feature type="transmembrane region" description="Helical" evidence="1">
    <location>
        <begin position="31"/>
        <end position="52"/>
    </location>
</feature>
<feature type="transmembrane region" description="Helical" evidence="1">
    <location>
        <begin position="7"/>
        <end position="25"/>
    </location>
</feature>
<evidence type="ECO:0000256" key="1">
    <source>
        <dbReference type="SAM" id="Phobius"/>
    </source>
</evidence>
<keyword evidence="1" id="KW-0472">Membrane</keyword>
<dbReference type="SUPFAM" id="SSF103481">
    <property type="entry name" value="Multidrug resistance efflux transporter EmrE"/>
    <property type="match status" value="1"/>
</dbReference>